<feature type="transmembrane region" description="Helical" evidence="6">
    <location>
        <begin position="49"/>
        <end position="71"/>
    </location>
</feature>
<evidence type="ECO:0000256" key="3">
    <source>
        <dbReference type="ARBA" id="ARBA00022692"/>
    </source>
</evidence>
<evidence type="ECO:0000313" key="8">
    <source>
        <dbReference type="Proteomes" id="UP001595900"/>
    </source>
</evidence>
<feature type="transmembrane region" description="Helical" evidence="6">
    <location>
        <begin position="144"/>
        <end position="168"/>
    </location>
</feature>
<dbReference type="Pfam" id="PF07690">
    <property type="entry name" value="MFS_1"/>
    <property type="match status" value="1"/>
</dbReference>
<evidence type="ECO:0000256" key="1">
    <source>
        <dbReference type="ARBA" id="ARBA00004651"/>
    </source>
</evidence>
<reference evidence="8" key="1">
    <citation type="journal article" date="2019" name="Int. J. Syst. Evol. Microbiol.">
        <title>The Global Catalogue of Microorganisms (GCM) 10K type strain sequencing project: providing services to taxonomists for standard genome sequencing and annotation.</title>
        <authorList>
            <consortium name="The Broad Institute Genomics Platform"/>
            <consortium name="The Broad Institute Genome Sequencing Center for Infectious Disease"/>
            <person name="Wu L."/>
            <person name="Ma J."/>
        </authorList>
    </citation>
    <scope>NUCLEOTIDE SEQUENCE [LARGE SCALE GENOMIC DNA]</scope>
    <source>
        <strain evidence="8">CGMCC 1.10363</strain>
    </source>
</reference>
<protein>
    <submittedName>
        <fullName evidence="7">MFS transporter</fullName>
    </submittedName>
</protein>
<dbReference type="SUPFAM" id="SSF103473">
    <property type="entry name" value="MFS general substrate transporter"/>
    <property type="match status" value="1"/>
</dbReference>
<keyword evidence="2" id="KW-1003">Cell membrane</keyword>
<dbReference type="PANTHER" id="PTHR23513">
    <property type="entry name" value="INTEGRAL MEMBRANE EFFLUX PROTEIN-RELATED"/>
    <property type="match status" value="1"/>
</dbReference>
<dbReference type="InterPro" id="IPR036259">
    <property type="entry name" value="MFS_trans_sf"/>
</dbReference>
<keyword evidence="8" id="KW-1185">Reference proteome</keyword>
<dbReference type="Gene3D" id="1.20.1250.20">
    <property type="entry name" value="MFS general substrate transporter like domains"/>
    <property type="match status" value="1"/>
</dbReference>
<feature type="transmembrane region" description="Helical" evidence="6">
    <location>
        <begin position="174"/>
        <end position="195"/>
    </location>
</feature>
<gene>
    <name evidence="7" type="ORF">ACFOYW_05065</name>
</gene>
<feature type="transmembrane region" description="Helical" evidence="6">
    <location>
        <begin position="105"/>
        <end position="123"/>
    </location>
</feature>
<dbReference type="RefSeq" id="WP_390227646.1">
    <property type="nucleotide sequence ID" value="NZ_JBHSCN010000003.1"/>
</dbReference>
<evidence type="ECO:0000256" key="4">
    <source>
        <dbReference type="ARBA" id="ARBA00022989"/>
    </source>
</evidence>
<organism evidence="7 8">
    <name type="scientific">Gryllotalpicola reticulitermitis</name>
    <dbReference type="NCBI Taxonomy" id="1184153"/>
    <lineage>
        <taxon>Bacteria</taxon>
        <taxon>Bacillati</taxon>
        <taxon>Actinomycetota</taxon>
        <taxon>Actinomycetes</taxon>
        <taxon>Micrococcales</taxon>
        <taxon>Microbacteriaceae</taxon>
        <taxon>Gryllotalpicola</taxon>
    </lineage>
</organism>
<proteinExistence type="predicted"/>
<keyword evidence="5 6" id="KW-0472">Membrane</keyword>
<feature type="transmembrane region" description="Helical" evidence="6">
    <location>
        <begin position="294"/>
        <end position="314"/>
    </location>
</feature>
<feature type="transmembrane region" description="Helical" evidence="6">
    <location>
        <begin position="78"/>
        <end position="99"/>
    </location>
</feature>
<feature type="transmembrane region" description="Helical" evidence="6">
    <location>
        <begin position="360"/>
        <end position="380"/>
    </location>
</feature>
<evidence type="ECO:0000256" key="2">
    <source>
        <dbReference type="ARBA" id="ARBA00022475"/>
    </source>
</evidence>
<dbReference type="PANTHER" id="PTHR23513:SF11">
    <property type="entry name" value="STAPHYLOFERRIN A TRANSPORTER"/>
    <property type="match status" value="1"/>
</dbReference>
<accession>A0ABV8Q5H0</accession>
<evidence type="ECO:0000256" key="5">
    <source>
        <dbReference type="ARBA" id="ARBA00023136"/>
    </source>
</evidence>
<feature type="transmembrane region" description="Helical" evidence="6">
    <location>
        <begin position="320"/>
        <end position="339"/>
    </location>
</feature>
<dbReference type="Proteomes" id="UP001595900">
    <property type="component" value="Unassembled WGS sequence"/>
</dbReference>
<feature type="transmembrane region" description="Helical" evidence="6">
    <location>
        <begin position="386"/>
        <end position="403"/>
    </location>
</feature>
<name>A0ABV8Q5H0_9MICO</name>
<feature type="transmembrane region" description="Helical" evidence="6">
    <location>
        <begin position="232"/>
        <end position="254"/>
    </location>
</feature>
<dbReference type="CDD" id="cd06173">
    <property type="entry name" value="MFS_MefA_like"/>
    <property type="match status" value="1"/>
</dbReference>
<evidence type="ECO:0000313" key="7">
    <source>
        <dbReference type="EMBL" id="MFC4242736.1"/>
    </source>
</evidence>
<feature type="transmembrane region" description="Helical" evidence="6">
    <location>
        <begin position="266"/>
        <end position="287"/>
    </location>
</feature>
<keyword evidence="3 6" id="KW-0812">Transmembrane</keyword>
<comment type="subcellular location">
    <subcellularLocation>
        <location evidence="1">Cell membrane</location>
        <topology evidence="1">Multi-pass membrane protein</topology>
    </subcellularLocation>
</comment>
<evidence type="ECO:0000256" key="6">
    <source>
        <dbReference type="SAM" id="Phobius"/>
    </source>
</evidence>
<dbReference type="InterPro" id="IPR011701">
    <property type="entry name" value="MFS"/>
</dbReference>
<keyword evidence="4 6" id="KW-1133">Transmembrane helix</keyword>
<dbReference type="EMBL" id="JBHSCN010000003">
    <property type="protein sequence ID" value="MFC4242736.1"/>
    <property type="molecule type" value="Genomic_DNA"/>
</dbReference>
<comment type="caution">
    <text evidence="7">The sequence shown here is derived from an EMBL/GenBank/DDBJ whole genome shotgun (WGS) entry which is preliminary data.</text>
</comment>
<sequence length="419" mass="43004">MSTAALAPLRHAPFRWLAAARAVNQLGNAVAPIALAFAVLDLGFSTAQLGVVVAARSIPNVVFLLVGGVIADRMSRPVVLIGSSALSFLTQAAVAVLVLERVHGLGWLIALSAANGALAALARPASSAITRYTVPAERLRPAIVLLRLGVNLAAAVGAAAGAGLVAWIGSGWGIAVDAVSFAVAGGCFAAMELALRGAAADPPGGTAAHPPERQHPLRDLAEGWREVASREWIWVIVAQFLVLNACFSGILSVLGPVIADATFGRAQWGLIIGAEALGLVVGGFVAMRWRPRHAIGAGVAVLVLWAAPLAVLGLSPEVPLLVALFFIAGAATEQFEVAWDAALQHHVPPDRLARVYSYDALGSFAAIPIGQIVAGPLAAAFGAREVMVGASVATVLVTLAALARRSVRTVKDGNEPHAH</sequence>